<name>A0A060H714_XYLFS</name>
<evidence type="ECO:0000313" key="1">
    <source>
        <dbReference type="EMBL" id="AIC11363.1"/>
    </source>
</evidence>
<dbReference type="PATRIC" id="fig|155920.8.peg.1952"/>
<reference evidence="1 2" key="1">
    <citation type="submission" date="2013-08" db="EMBL/GenBank/DDBJ databases">
        <authorList>
            <person name="Stouthamer R."/>
            <person name="Nunney L."/>
        </authorList>
    </citation>
    <scope>NUCLEOTIDE SEQUENCE [LARGE SCALE GENOMIC DNA]</scope>
    <source>
        <strain evidence="2">ann-1</strain>
    </source>
</reference>
<dbReference type="RefSeq" id="WP_020851949.1">
    <property type="nucleotide sequence ID" value="NZ_CP006696.1"/>
</dbReference>
<dbReference type="Proteomes" id="UP000027215">
    <property type="component" value="Chromosome"/>
</dbReference>
<dbReference type="Pfam" id="PF19952">
    <property type="entry name" value="DUF6414"/>
    <property type="match status" value="1"/>
</dbReference>
<dbReference type="KEGG" id="xfs:D934_08420"/>
<dbReference type="EMBL" id="CP006696">
    <property type="protein sequence ID" value="AIC11363.1"/>
    <property type="molecule type" value="Genomic_DNA"/>
</dbReference>
<dbReference type="HOGENOM" id="CLU_972180_0_0_6"/>
<sequence length="265" mass="29372">MEPKKEAENSVFDYFYVDKEKLSYILSQLNDDGVVTVLRKISALGGSNGADINGSLKIVSASAHETESFSDSTDSTFDAKWLLPSNLLAILDDHKLINRGISNATGKIVLVKGKLQIFDLDLIKRLWDGMLFIHNSEGKNNQKSKQGKTSANEMKGVGLILKELPPTIQLSLFNNDIEIWSLLDQKYMMVDHYAFALKHGSKIQGEWHVLAIVDSLPGEAEMGAFPTASAFINMMTPVMSAIKDFMGKPLNAYGVTPLMIFRECH</sequence>
<proteinExistence type="predicted"/>
<gene>
    <name evidence="1" type="ORF">D934_08420</name>
</gene>
<accession>A0A060H714</accession>
<evidence type="ECO:0000313" key="2">
    <source>
        <dbReference type="Proteomes" id="UP000027215"/>
    </source>
</evidence>
<dbReference type="InterPro" id="IPR045633">
    <property type="entry name" value="DUF6414"/>
</dbReference>
<protein>
    <submittedName>
        <fullName evidence="1">Uncharacterized protein</fullName>
    </submittedName>
</protein>
<organism evidence="1 2">
    <name type="scientific">Xylella fastidiosa subsp. sandyi Ann-1</name>
    <dbReference type="NCBI Taxonomy" id="155920"/>
    <lineage>
        <taxon>Bacteria</taxon>
        <taxon>Pseudomonadati</taxon>
        <taxon>Pseudomonadota</taxon>
        <taxon>Gammaproteobacteria</taxon>
        <taxon>Lysobacterales</taxon>
        <taxon>Lysobacteraceae</taxon>
        <taxon>Xylella</taxon>
    </lineage>
</organism>
<dbReference type="AlphaFoldDB" id="A0A060H714"/>